<proteinExistence type="predicted"/>
<dbReference type="AlphaFoldDB" id="A0A9P6APB3"/>
<evidence type="ECO:0000313" key="3">
    <source>
        <dbReference type="Proteomes" id="UP000886523"/>
    </source>
</evidence>
<feature type="region of interest" description="Disordered" evidence="1">
    <location>
        <begin position="178"/>
        <end position="198"/>
    </location>
</feature>
<accession>A0A9P6APB3</accession>
<evidence type="ECO:0000256" key="1">
    <source>
        <dbReference type="SAM" id="MobiDB-lite"/>
    </source>
</evidence>
<organism evidence="2 3">
    <name type="scientific">Hydnum rufescens UP504</name>
    <dbReference type="NCBI Taxonomy" id="1448309"/>
    <lineage>
        <taxon>Eukaryota</taxon>
        <taxon>Fungi</taxon>
        <taxon>Dikarya</taxon>
        <taxon>Basidiomycota</taxon>
        <taxon>Agaricomycotina</taxon>
        <taxon>Agaricomycetes</taxon>
        <taxon>Cantharellales</taxon>
        <taxon>Hydnaceae</taxon>
        <taxon>Hydnum</taxon>
    </lineage>
</organism>
<protein>
    <submittedName>
        <fullName evidence="2">Uncharacterized protein</fullName>
    </submittedName>
</protein>
<dbReference type="Proteomes" id="UP000886523">
    <property type="component" value="Unassembled WGS sequence"/>
</dbReference>
<sequence>MTHATIDSTIIYLAKHPLYSAHKQGALHYKISDKAFEERAIKTIECHLLLRGIWRFVGKDPARQDGWRFLIGETDIAEWDGVWEGPDKHIYFLEMKDFVDASIRSLKRASSFSGRALNWRVSMLLRSIGQQSRVSLISRKHWALELWRKTGLTSQSKIQLGGFELGTITARKSWWKARNGGDHGKRSHEEVPSRYRCW</sequence>
<feature type="compositionally biased region" description="Basic and acidic residues" evidence="1">
    <location>
        <begin position="179"/>
        <end position="198"/>
    </location>
</feature>
<reference evidence="2" key="1">
    <citation type="journal article" date="2020" name="Nat. Commun.">
        <title>Large-scale genome sequencing of mycorrhizal fungi provides insights into the early evolution of symbiotic traits.</title>
        <authorList>
            <person name="Miyauchi S."/>
            <person name="Kiss E."/>
            <person name="Kuo A."/>
            <person name="Drula E."/>
            <person name="Kohler A."/>
            <person name="Sanchez-Garcia M."/>
            <person name="Morin E."/>
            <person name="Andreopoulos B."/>
            <person name="Barry K.W."/>
            <person name="Bonito G."/>
            <person name="Buee M."/>
            <person name="Carver A."/>
            <person name="Chen C."/>
            <person name="Cichocki N."/>
            <person name="Clum A."/>
            <person name="Culley D."/>
            <person name="Crous P.W."/>
            <person name="Fauchery L."/>
            <person name="Girlanda M."/>
            <person name="Hayes R.D."/>
            <person name="Keri Z."/>
            <person name="LaButti K."/>
            <person name="Lipzen A."/>
            <person name="Lombard V."/>
            <person name="Magnuson J."/>
            <person name="Maillard F."/>
            <person name="Murat C."/>
            <person name="Nolan M."/>
            <person name="Ohm R.A."/>
            <person name="Pangilinan J."/>
            <person name="Pereira M.F."/>
            <person name="Perotto S."/>
            <person name="Peter M."/>
            <person name="Pfister S."/>
            <person name="Riley R."/>
            <person name="Sitrit Y."/>
            <person name="Stielow J.B."/>
            <person name="Szollosi G."/>
            <person name="Zifcakova L."/>
            <person name="Stursova M."/>
            <person name="Spatafora J.W."/>
            <person name="Tedersoo L."/>
            <person name="Vaario L.M."/>
            <person name="Yamada A."/>
            <person name="Yan M."/>
            <person name="Wang P."/>
            <person name="Xu J."/>
            <person name="Bruns T."/>
            <person name="Baldrian P."/>
            <person name="Vilgalys R."/>
            <person name="Dunand C."/>
            <person name="Henrissat B."/>
            <person name="Grigoriev I.V."/>
            <person name="Hibbett D."/>
            <person name="Nagy L.G."/>
            <person name="Martin F.M."/>
        </authorList>
    </citation>
    <scope>NUCLEOTIDE SEQUENCE</scope>
    <source>
        <strain evidence="2">UP504</strain>
    </source>
</reference>
<dbReference type="EMBL" id="MU129046">
    <property type="protein sequence ID" value="KAF9508950.1"/>
    <property type="molecule type" value="Genomic_DNA"/>
</dbReference>
<comment type="caution">
    <text evidence="2">The sequence shown here is derived from an EMBL/GenBank/DDBJ whole genome shotgun (WGS) entry which is preliminary data.</text>
</comment>
<evidence type="ECO:0000313" key="2">
    <source>
        <dbReference type="EMBL" id="KAF9508950.1"/>
    </source>
</evidence>
<keyword evidence="3" id="KW-1185">Reference proteome</keyword>
<name>A0A9P6APB3_9AGAM</name>
<gene>
    <name evidence="2" type="ORF">BS47DRAFT_1384558</name>
</gene>